<evidence type="ECO:0000259" key="5">
    <source>
        <dbReference type="Pfam" id="PF13407"/>
    </source>
</evidence>
<protein>
    <submittedName>
        <fullName evidence="6">Ribose transport system substrate-binding protein</fullName>
    </submittedName>
</protein>
<keyword evidence="7" id="KW-1185">Reference proteome</keyword>
<evidence type="ECO:0000256" key="3">
    <source>
        <dbReference type="ARBA" id="ARBA00022729"/>
    </source>
</evidence>
<comment type="subcellular location">
    <subcellularLocation>
        <location evidence="1">Cell envelope</location>
    </subcellularLocation>
</comment>
<comment type="similarity">
    <text evidence="2">Belongs to the bacterial solute-binding protein 2 family.</text>
</comment>
<dbReference type="PANTHER" id="PTHR46847:SF1">
    <property type="entry name" value="D-ALLOSE-BINDING PERIPLASMIC PROTEIN-RELATED"/>
    <property type="match status" value="1"/>
</dbReference>
<dbReference type="Proteomes" id="UP000199689">
    <property type="component" value="Unassembled WGS sequence"/>
</dbReference>
<evidence type="ECO:0000313" key="6">
    <source>
        <dbReference type="EMBL" id="SDA55654.1"/>
    </source>
</evidence>
<dbReference type="PANTHER" id="PTHR46847">
    <property type="entry name" value="D-ALLOSE-BINDING PERIPLASMIC PROTEIN-RELATED"/>
    <property type="match status" value="1"/>
</dbReference>
<feature type="signal peptide" evidence="4">
    <location>
        <begin position="1"/>
        <end position="19"/>
    </location>
</feature>
<keyword evidence="3 4" id="KW-0732">Signal</keyword>
<name>A0A1G5WCK0_9FIRM</name>
<feature type="domain" description="Periplasmic binding protein" evidence="5">
    <location>
        <begin position="36"/>
        <end position="286"/>
    </location>
</feature>
<dbReference type="PROSITE" id="PS51257">
    <property type="entry name" value="PROKAR_LIPOPROTEIN"/>
    <property type="match status" value="1"/>
</dbReference>
<dbReference type="GO" id="GO:0030313">
    <property type="term" value="C:cell envelope"/>
    <property type="evidence" value="ECO:0007669"/>
    <property type="project" value="UniProtKB-SubCell"/>
</dbReference>
<evidence type="ECO:0000256" key="2">
    <source>
        <dbReference type="ARBA" id="ARBA00007639"/>
    </source>
</evidence>
<reference evidence="6 7" key="1">
    <citation type="submission" date="2016-10" db="EMBL/GenBank/DDBJ databases">
        <authorList>
            <person name="de Groot N.N."/>
        </authorList>
    </citation>
    <scope>NUCLEOTIDE SEQUENCE [LARGE SCALE GENOMIC DNA]</scope>
    <source>
        <strain evidence="6 7">DSM 15230</strain>
    </source>
</reference>
<dbReference type="InterPro" id="IPR028082">
    <property type="entry name" value="Peripla_BP_I"/>
</dbReference>
<gene>
    <name evidence="6" type="ORF">SAMN02910343_01281</name>
</gene>
<dbReference type="NCBIfam" id="NF007936">
    <property type="entry name" value="PRK10653.1"/>
    <property type="match status" value="1"/>
</dbReference>
<dbReference type="Gene3D" id="3.40.50.2300">
    <property type="match status" value="2"/>
</dbReference>
<dbReference type="InterPro" id="IPR025997">
    <property type="entry name" value="SBP_2_dom"/>
</dbReference>
<organism evidence="6 7">
    <name type="scientific">Allisonella histaminiformans</name>
    <dbReference type="NCBI Taxonomy" id="209880"/>
    <lineage>
        <taxon>Bacteria</taxon>
        <taxon>Bacillati</taxon>
        <taxon>Bacillota</taxon>
        <taxon>Negativicutes</taxon>
        <taxon>Veillonellales</taxon>
        <taxon>Veillonellaceae</taxon>
        <taxon>Allisonella</taxon>
    </lineage>
</organism>
<dbReference type="AlphaFoldDB" id="A0A1G5WCK0"/>
<evidence type="ECO:0000256" key="4">
    <source>
        <dbReference type="SAM" id="SignalP"/>
    </source>
</evidence>
<dbReference type="STRING" id="209880.SAMN02910343_01281"/>
<proteinExistence type="inferred from homology"/>
<accession>A0A1G5WCK0</accession>
<dbReference type="CDD" id="cd06323">
    <property type="entry name" value="PBP1_ribose_binding"/>
    <property type="match status" value="1"/>
</dbReference>
<evidence type="ECO:0000313" key="7">
    <source>
        <dbReference type="Proteomes" id="UP000199689"/>
    </source>
</evidence>
<dbReference type="EMBL" id="FMXA01000017">
    <property type="protein sequence ID" value="SDA55654.1"/>
    <property type="molecule type" value="Genomic_DNA"/>
</dbReference>
<dbReference type="SUPFAM" id="SSF53822">
    <property type="entry name" value="Periplasmic binding protein-like I"/>
    <property type="match status" value="1"/>
</dbReference>
<sequence length="301" mass="31197">MLKKLALSCMIGAALLSVAGCGSDQDAASSDKKITIGFSVSTQNNPFFVKMADSVKAEAAKQGVDVKIVDAQNDPAKQANDVSDLIEQGVNVLIVNPVDSAAIGNSVVAANDAKIPVITIDRSSDSGEVVTHIASNNIKGGEMAADFLVQKLGEGAEVAELEGIPGASATRERGQGFHNIADKKLKVVAKQNADFDRSKGLTVAENMLQANPNIKAIFAQNDEMALGAISAAKSAGKNILVVGFDGTEDGVKAVNSGDMIATIAQQPDQMGVIGVDTALKLVKGEKVEKSIPIDLKLVTKQ</sequence>
<evidence type="ECO:0000256" key="1">
    <source>
        <dbReference type="ARBA" id="ARBA00004196"/>
    </source>
</evidence>
<dbReference type="Pfam" id="PF13407">
    <property type="entry name" value="Peripla_BP_4"/>
    <property type="match status" value="1"/>
</dbReference>
<dbReference type="GO" id="GO:0030246">
    <property type="term" value="F:carbohydrate binding"/>
    <property type="evidence" value="ECO:0007669"/>
    <property type="project" value="UniProtKB-ARBA"/>
</dbReference>
<feature type="chain" id="PRO_5039638941" evidence="4">
    <location>
        <begin position="20"/>
        <end position="301"/>
    </location>
</feature>